<dbReference type="EMBL" id="JAEAOA010001243">
    <property type="protein sequence ID" value="KAK3594255.1"/>
    <property type="molecule type" value="Genomic_DNA"/>
</dbReference>
<dbReference type="Gene3D" id="3.40.50.1820">
    <property type="entry name" value="alpha/beta hydrolase"/>
    <property type="match status" value="1"/>
</dbReference>
<evidence type="ECO:0000256" key="3">
    <source>
        <dbReference type="ARBA" id="ARBA00022525"/>
    </source>
</evidence>
<evidence type="ECO:0000256" key="1">
    <source>
        <dbReference type="ARBA" id="ARBA00004613"/>
    </source>
</evidence>
<evidence type="ECO:0000259" key="5">
    <source>
        <dbReference type="Pfam" id="PF00151"/>
    </source>
</evidence>
<comment type="subcellular location">
    <subcellularLocation>
        <location evidence="1">Secreted</location>
    </subcellularLocation>
</comment>
<dbReference type="InterPro" id="IPR013818">
    <property type="entry name" value="Lipase"/>
</dbReference>
<evidence type="ECO:0000256" key="4">
    <source>
        <dbReference type="RuleBase" id="RU004262"/>
    </source>
</evidence>
<dbReference type="GO" id="GO:0016298">
    <property type="term" value="F:lipase activity"/>
    <property type="evidence" value="ECO:0007669"/>
    <property type="project" value="InterPro"/>
</dbReference>
<protein>
    <recommendedName>
        <fullName evidence="5">Lipase domain-containing protein</fullName>
    </recommendedName>
</protein>
<feature type="domain" description="Lipase" evidence="5">
    <location>
        <begin position="14"/>
        <end position="204"/>
    </location>
</feature>
<comment type="similarity">
    <text evidence="2 4">Belongs to the AB hydrolase superfamily. Lipase family.</text>
</comment>
<evidence type="ECO:0000313" key="7">
    <source>
        <dbReference type="Proteomes" id="UP001195483"/>
    </source>
</evidence>
<evidence type="ECO:0000256" key="2">
    <source>
        <dbReference type="ARBA" id="ARBA00010701"/>
    </source>
</evidence>
<keyword evidence="3" id="KW-0964">Secreted</keyword>
<keyword evidence="7" id="KW-1185">Reference proteome</keyword>
<dbReference type="CDD" id="cd00707">
    <property type="entry name" value="Pancreat_lipase_like"/>
    <property type="match status" value="1"/>
</dbReference>
<sequence length="245" mass="26765">MFLENKINGQSLSTQKEDVNVILVDWINGAREANYAQSAANTRVVGASLSMLMKTLNKAAGGNYYNKMHLIGYCLGAHIAGYAGERIPGTGRITGLDPAGPLFEDKDPLVRLDSTDAIFVDVIHTDGTGFGMKSSIGHVDFYPNGGINQPGCNASISGLLFKLIKGEIKEMKKDISCSHIRAVLLFAESINTKCWFFSFPNENEVECDTICSVMGYDAPSGDPRGDRFLHTKFSEPFCSEHLQKK</sequence>
<evidence type="ECO:0000313" key="6">
    <source>
        <dbReference type="EMBL" id="KAK3594255.1"/>
    </source>
</evidence>
<dbReference type="InterPro" id="IPR000734">
    <property type="entry name" value="TAG_lipase"/>
</dbReference>
<dbReference type="GO" id="GO:0016042">
    <property type="term" value="P:lipid catabolic process"/>
    <property type="evidence" value="ECO:0007669"/>
    <property type="project" value="TreeGrafter"/>
</dbReference>
<dbReference type="AlphaFoldDB" id="A0AAE0VZ14"/>
<comment type="caution">
    <text evidence="6">The sequence shown here is derived from an EMBL/GenBank/DDBJ whole genome shotgun (WGS) entry which is preliminary data.</text>
</comment>
<proteinExistence type="inferred from homology"/>
<organism evidence="6 7">
    <name type="scientific">Potamilus streckersoni</name>
    <dbReference type="NCBI Taxonomy" id="2493646"/>
    <lineage>
        <taxon>Eukaryota</taxon>
        <taxon>Metazoa</taxon>
        <taxon>Spiralia</taxon>
        <taxon>Lophotrochozoa</taxon>
        <taxon>Mollusca</taxon>
        <taxon>Bivalvia</taxon>
        <taxon>Autobranchia</taxon>
        <taxon>Heteroconchia</taxon>
        <taxon>Palaeoheterodonta</taxon>
        <taxon>Unionida</taxon>
        <taxon>Unionoidea</taxon>
        <taxon>Unionidae</taxon>
        <taxon>Ambleminae</taxon>
        <taxon>Lampsilini</taxon>
        <taxon>Potamilus</taxon>
    </lineage>
</organism>
<dbReference type="Pfam" id="PF00151">
    <property type="entry name" value="Lipase"/>
    <property type="match status" value="1"/>
</dbReference>
<dbReference type="GO" id="GO:0005615">
    <property type="term" value="C:extracellular space"/>
    <property type="evidence" value="ECO:0007669"/>
    <property type="project" value="TreeGrafter"/>
</dbReference>
<accession>A0AAE0VZ14</accession>
<name>A0AAE0VZ14_9BIVA</name>
<gene>
    <name evidence="6" type="ORF">CHS0354_020437</name>
</gene>
<dbReference type="SUPFAM" id="SSF53474">
    <property type="entry name" value="alpha/beta-Hydrolases"/>
    <property type="match status" value="1"/>
</dbReference>
<dbReference type="PRINTS" id="PR00821">
    <property type="entry name" value="TAGLIPASE"/>
</dbReference>
<dbReference type="PANTHER" id="PTHR11610">
    <property type="entry name" value="LIPASE"/>
    <property type="match status" value="1"/>
</dbReference>
<dbReference type="InterPro" id="IPR029058">
    <property type="entry name" value="AB_hydrolase_fold"/>
</dbReference>
<reference evidence="6" key="1">
    <citation type="journal article" date="2021" name="Genome Biol. Evol.">
        <title>A High-Quality Reference Genome for a Parasitic Bivalve with Doubly Uniparental Inheritance (Bivalvia: Unionida).</title>
        <authorList>
            <person name="Smith C.H."/>
        </authorList>
    </citation>
    <scope>NUCLEOTIDE SEQUENCE</scope>
    <source>
        <strain evidence="6">CHS0354</strain>
    </source>
</reference>
<reference evidence="6" key="2">
    <citation type="journal article" date="2021" name="Genome Biol. Evol.">
        <title>Developing a high-quality reference genome for a parasitic bivalve with doubly uniparental inheritance (Bivalvia: Unionida).</title>
        <authorList>
            <person name="Smith C.H."/>
        </authorList>
    </citation>
    <scope>NUCLEOTIDE SEQUENCE</scope>
    <source>
        <strain evidence="6">CHS0354</strain>
        <tissue evidence="6">Mantle</tissue>
    </source>
</reference>
<dbReference type="InterPro" id="IPR033906">
    <property type="entry name" value="Lipase_N"/>
</dbReference>
<dbReference type="Proteomes" id="UP001195483">
    <property type="component" value="Unassembled WGS sequence"/>
</dbReference>
<reference evidence="6" key="3">
    <citation type="submission" date="2023-05" db="EMBL/GenBank/DDBJ databases">
        <authorList>
            <person name="Smith C.H."/>
        </authorList>
    </citation>
    <scope>NUCLEOTIDE SEQUENCE</scope>
    <source>
        <strain evidence="6">CHS0354</strain>
        <tissue evidence="6">Mantle</tissue>
    </source>
</reference>